<dbReference type="AlphaFoldDB" id="A0A0F9SUV9"/>
<protein>
    <recommendedName>
        <fullName evidence="2">2TM domain-containing protein</fullName>
    </recommendedName>
</protein>
<accession>A0A0F9SUV9</accession>
<proteinExistence type="predicted"/>
<keyword evidence="1" id="KW-1133">Transmembrane helix</keyword>
<sequence length="168" mass="20256">MSVESGFSEESLREIARVKVNFRFSVLIHYAVFIFVSILLLTINLLFSRLIFWIIFPFFGWFIGIVMHTVGYFVYARGVYPLAKRTVIFHIFAYLSVMLLLFLVNLFTMPENYWVLFPAIFWGIAVIVHYTIYMIYFKRRIDEPRKNLSRREKAIEREMKKMREKINR</sequence>
<evidence type="ECO:0000256" key="1">
    <source>
        <dbReference type="SAM" id="Phobius"/>
    </source>
</evidence>
<feature type="transmembrane region" description="Helical" evidence="1">
    <location>
        <begin position="113"/>
        <end position="136"/>
    </location>
</feature>
<evidence type="ECO:0000259" key="2">
    <source>
        <dbReference type="Pfam" id="PF13239"/>
    </source>
</evidence>
<reference evidence="3" key="1">
    <citation type="journal article" date="2015" name="Nature">
        <title>Complex archaea that bridge the gap between prokaryotes and eukaryotes.</title>
        <authorList>
            <person name="Spang A."/>
            <person name="Saw J.H."/>
            <person name="Jorgensen S.L."/>
            <person name="Zaremba-Niedzwiedzka K."/>
            <person name="Martijn J."/>
            <person name="Lind A.E."/>
            <person name="van Eijk R."/>
            <person name="Schleper C."/>
            <person name="Guy L."/>
            <person name="Ettema T.J."/>
        </authorList>
    </citation>
    <scope>NUCLEOTIDE SEQUENCE</scope>
</reference>
<name>A0A0F9SUV9_9ZZZZ</name>
<keyword evidence="1" id="KW-0472">Membrane</keyword>
<dbReference type="InterPro" id="IPR025698">
    <property type="entry name" value="2TM_dom"/>
</dbReference>
<feature type="domain" description="2TM" evidence="2">
    <location>
        <begin position="89"/>
        <end position="135"/>
    </location>
</feature>
<keyword evidence="1" id="KW-0812">Transmembrane</keyword>
<feature type="transmembrane region" description="Helical" evidence="1">
    <location>
        <begin position="50"/>
        <end position="75"/>
    </location>
</feature>
<feature type="domain" description="2TM" evidence="2">
    <location>
        <begin position="28"/>
        <end position="75"/>
    </location>
</feature>
<organism evidence="3">
    <name type="scientific">marine sediment metagenome</name>
    <dbReference type="NCBI Taxonomy" id="412755"/>
    <lineage>
        <taxon>unclassified sequences</taxon>
        <taxon>metagenomes</taxon>
        <taxon>ecological metagenomes</taxon>
    </lineage>
</organism>
<feature type="transmembrane region" description="Helical" evidence="1">
    <location>
        <begin position="20"/>
        <end position="44"/>
    </location>
</feature>
<evidence type="ECO:0000313" key="3">
    <source>
        <dbReference type="EMBL" id="KKN66422.1"/>
    </source>
</evidence>
<comment type="caution">
    <text evidence="3">The sequence shown here is derived from an EMBL/GenBank/DDBJ whole genome shotgun (WGS) entry which is preliminary data.</text>
</comment>
<feature type="transmembrane region" description="Helical" evidence="1">
    <location>
        <begin position="87"/>
        <end position="107"/>
    </location>
</feature>
<gene>
    <name evidence="3" type="ORF">LCGC14_0471440</name>
</gene>
<dbReference type="EMBL" id="LAZR01000501">
    <property type="protein sequence ID" value="KKN66422.1"/>
    <property type="molecule type" value="Genomic_DNA"/>
</dbReference>
<dbReference type="Pfam" id="PF13239">
    <property type="entry name" value="2TM"/>
    <property type="match status" value="2"/>
</dbReference>